<evidence type="ECO:0000313" key="3">
    <source>
        <dbReference type="Proteomes" id="UP000295681"/>
    </source>
</evidence>
<reference evidence="2 3" key="1">
    <citation type="journal article" date="2019" name="Appl. Microbiol. Biotechnol.">
        <title>Uncovering carbohydrate metabolism through a genotype-phenotype association study of 56 lactic acid bacteria genomes.</title>
        <authorList>
            <person name="Buron-Moles G."/>
            <person name="Chailyan A."/>
            <person name="Dolejs I."/>
            <person name="Forster J."/>
            <person name="Miks M.H."/>
        </authorList>
    </citation>
    <scope>NUCLEOTIDE SEQUENCE [LARGE SCALE GENOMIC DNA]</scope>
    <source>
        <strain evidence="2 3">ATCC 700006</strain>
    </source>
</reference>
<evidence type="ECO:0000259" key="1">
    <source>
        <dbReference type="Pfam" id="PF14279"/>
    </source>
</evidence>
<dbReference type="RefSeq" id="WP_133264261.1">
    <property type="nucleotide sequence ID" value="NZ_JAGYGP010000001.1"/>
</dbReference>
<keyword evidence="3" id="KW-1185">Reference proteome</keyword>
<name>A0A4V3A2J6_9LACO</name>
<gene>
    <name evidence="2" type="ORF">C5L23_000032</name>
</gene>
<protein>
    <recommendedName>
        <fullName evidence="1">HNH endonuclease 5 domain-containing protein</fullName>
    </recommendedName>
</protein>
<dbReference type="Pfam" id="PF14279">
    <property type="entry name" value="HNH_5"/>
    <property type="match status" value="1"/>
</dbReference>
<accession>A0A4V3A2J6</accession>
<sequence length="128" mass="14746">MNKCILCKLDLNKQNKSVEHITLKALGGKQKTKNAFCKDCNNKLDQYLDDPFRQSWTNINNFFSNKEGQIRLKESVSGKYYNLTFDAFQRMKEIKLADDSFLDKENGDVEGIFLSKSDAKAAYEKNSN</sequence>
<dbReference type="EMBL" id="PUFI01000008">
    <property type="protein sequence ID" value="TDG68926.1"/>
    <property type="molecule type" value="Genomic_DNA"/>
</dbReference>
<dbReference type="InterPro" id="IPR029471">
    <property type="entry name" value="HNH_5"/>
</dbReference>
<organism evidence="2 3">
    <name type="scientific">Leuconostoc fallax</name>
    <dbReference type="NCBI Taxonomy" id="1251"/>
    <lineage>
        <taxon>Bacteria</taxon>
        <taxon>Bacillati</taxon>
        <taxon>Bacillota</taxon>
        <taxon>Bacilli</taxon>
        <taxon>Lactobacillales</taxon>
        <taxon>Lactobacillaceae</taxon>
        <taxon>Leuconostoc</taxon>
    </lineage>
</organism>
<dbReference type="AlphaFoldDB" id="A0A4V3A2J6"/>
<proteinExistence type="predicted"/>
<comment type="caution">
    <text evidence="2">The sequence shown here is derived from an EMBL/GenBank/DDBJ whole genome shotgun (WGS) entry which is preliminary data.</text>
</comment>
<dbReference type="Proteomes" id="UP000295681">
    <property type="component" value="Unassembled WGS sequence"/>
</dbReference>
<feature type="domain" description="HNH endonuclease 5" evidence="1">
    <location>
        <begin position="4"/>
        <end position="56"/>
    </location>
</feature>
<evidence type="ECO:0000313" key="2">
    <source>
        <dbReference type="EMBL" id="TDG68926.1"/>
    </source>
</evidence>
<dbReference type="STRING" id="907931.GCA_000165675_01558"/>